<feature type="region of interest" description="Disordered" evidence="1">
    <location>
        <begin position="58"/>
        <end position="81"/>
    </location>
</feature>
<dbReference type="Proteomes" id="UP000735302">
    <property type="component" value="Unassembled WGS sequence"/>
</dbReference>
<name>A0AAV4BDP6_9GAST</name>
<evidence type="ECO:0000256" key="1">
    <source>
        <dbReference type="SAM" id="MobiDB-lite"/>
    </source>
</evidence>
<comment type="caution">
    <text evidence="2">The sequence shown here is derived from an EMBL/GenBank/DDBJ whole genome shotgun (WGS) entry which is preliminary data.</text>
</comment>
<proteinExistence type="predicted"/>
<gene>
    <name evidence="2" type="ORF">PoB_004798100</name>
</gene>
<evidence type="ECO:0000313" key="2">
    <source>
        <dbReference type="EMBL" id="GFO21476.1"/>
    </source>
</evidence>
<sequence length="129" mass="14354">MRNNRTDIVKVVVRDPVLSSLFWVLASGADNDEDKIWKKDDDDDDDDDSIGDLKSHAHLYNSLPPPLKSQKVDGSSSISSSNIEVGRAVARLVGQRSEVRIPGGVRSFFHCSSVSSSKWLVWSLKTQRK</sequence>
<dbReference type="EMBL" id="BLXT01005253">
    <property type="protein sequence ID" value="GFO21476.1"/>
    <property type="molecule type" value="Genomic_DNA"/>
</dbReference>
<accession>A0AAV4BDP6</accession>
<reference evidence="2 3" key="1">
    <citation type="journal article" date="2021" name="Elife">
        <title>Chloroplast acquisition without the gene transfer in kleptoplastic sea slugs, Plakobranchus ocellatus.</title>
        <authorList>
            <person name="Maeda T."/>
            <person name="Takahashi S."/>
            <person name="Yoshida T."/>
            <person name="Shimamura S."/>
            <person name="Takaki Y."/>
            <person name="Nagai Y."/>
            <person name="Toyoda A."/>
            <person name="Suzuki Y."/>
            <person name="Arimoto A."/>
            <person name="Ishii H."/>
            <person name="Satoh N."/>
            <person name="Nishiyama T."/>
            <person name="Hasebe M."/>
            <person name="Maruyama T."/>
            <person name="Minagawa J."/>
            <person name="Obokata J."/>
            <person name="Shigenobu S."/>
        </authorList>
    </citation>
    <scope>NUCLEOTIDE SEQUENCE [LARGE SCALE GENOMIC DNA]</scope>
</reference>
<organism evidence="2 3">
    <name type="scientific">Plakobranchus ocellatus</name>
    <dbReference type="NCBI Taxonomy" id="259542"/>
    <lineage>
        <taxon>Eukaryota</taxon>
        <taxon>Metazoa</taxon>
        <taxon>Spiralia</taxon>
        <taxon>Lophotrochozoa</taxon>
        <taxon>Mollusca</taxon>
        <taxon>Gastropoda</taxon>
        <taxon>Heterobranchia</taxon>
        <taxon>Euthyneura</taxon>
        <taxon>Panpulmonata</taxon>
        <taxon>Sacoglossa</taxon>
        <taxon>Placobranchoidea</taxon>
        <taxon>Plakobranchidae</taxon>
        <taxon>Plakobranchus</taxon>
    </lineage>
</organism>
<protein>
    <submittedName>
        <fullName evidence="2">Uncharacterized protein</fullName>
    </submittedName>
</protein>
<evidence type="ECO:0000313" key="3">
    <source>
        <dbReference type="Proteomes" id="UP000735302"/>
    </source>
</evidence>
<dbReference type="AlphaFoldDB" id="A0AAV4BDP6"/>
<keyword evidence="3" id="KW-1185">Reference proteome</keyword>